<evidence type="ECO:0000256" key="2">
    <source>
        <dbReference type="ARBA" id="ARBA00005384"/>
    </source>
</evidence>
<dbReference type="GO" id="GO:0030170">
    <property type="term" value="F:pyridoxal phosphate binding"/>
    <property type="evidence" value="ECO:0007669"/>
    <property type="project" value="InterPro"/>
</dbReference>
<reference evidence="9 10" key="1">
    <citation type="submission" date="2016-11" db="EMBL/GenBank/DDBJ databases">
        <authorList>
            <person name="Jaros S."/>
            <person name="Januszkiewicz K."/>
            <person name="Wedrychowicz H."/>
        </authorList>
    </citation>
    <scope>NUCLEOTIDE SEQUENCE [LARGE SCALE GENOMIC DNA]</scope>
    <source>
        <strain evidence="9 10">NF2</strain>
    </source>
</reference>
<evidence type="ECO:0000259" key="8">
    <source>
        <dbReference type="PROSITE" id="PS50949"/>
    </source>
</evidence>
<dbReference type="Pfam" id="PF00155">
    <property type="entry name" value="Aminotran_1_2"/>
    <property type="match status" value="1"/>
</dbReference>
<dbReference type="CDD" id="cd00609">
    <property type="entry name" value="AAT_like"/>
    <property type="match status" value="1"/>
</dbReference>
<keyword evidence="3" id="KW-0808">Transferase</keyword>
<accession>A0A220MCA4</accession>
<proteinExistence type="inferred from homology"/>
<dbReference type="GO" id="GO:0008483">
    <property type="term" value="F:transaminase activity"/>
    <property type="evidence" value="ECO:0007669"/>
    <property type="project" value="UniProtKB-KW"/>
</dbReference>
<gene>
    <name evidence="9" type="ORF">BP422_03305</name>
</gene>
<comment type="similarity">
    <text evidence="2">In the C-terminal section; belongs to the class-I pyridoxal-phosphate-dependent aminotransferase family.</text>
</comment>
<evidence type="ECO:0000256" key="7">
    <source>
        <dbReference type="ARBA" id="ARBA00023163"/>
    </source>
</evidence>
<comment type="cofactor">
    <cofactor evidence="1">
        <name>pyridoxal 5'-phosphate</name>
        <dbReference type="ChEBI" id="CHEBI:597326"/>
    </cofactor>
</comment>
<dbReference type="SUPFAM" id="SSF53383">
    <property type="entry name" value="PLP-dependent transferases"/>
    <property type="match status" value="1"/>
</dbReference>
<dbReference type="SMART" id="SM00345">
    <property type="entry name" value="HTH_GNTR"/>
    <property type="match status" value="1"/>
</dbReference>
<dbReference type="Gene3D" id="3.40.640.10">
    <property type="entry name" value="Type I PLP-dependent aspartate aminotransferase-like (Major domain)"/>
    <property type="match status" value="1"/>
</dbReference>
<evidence type="ECO:0000256" key="1">
    <source>
        <dbReference type="ARBA" id="ARBA00001933"/>
    </source>
</evidence>
<dbReference type="Gene3D" id="1.10.10.10">
    <property type="entry name" value="Winged helix-like DNA-binding domain superfamily/Winged helix DNA-binding domain"/>
    <property type="match status" value="1"/>
</dbReference>
<evidence type="ECO:0000256" key="6">
    <source>
        <dbReference type="ARBA" id="ARBA00023125"/>
    </source>
</evidence>
<evidence type="ECO:0000313" key="10">
    <source>
        <dbReference type="Proteomes" id="UP000197781"/>
    </source>
</evidence>
<evidence type="ECO:0000256" key="5">
    <source>
        <dbReference type="ARBA" id="ARBA00023015"/>
    </source>
</evidence>
<dbReference type="GO" id="GO:0003677">
    <property type="term" value="F:DNA binding"/>
    <property type="evidence" value="ECO:0007669"/>
    <property type="project" value="UniProtKB-KW"/>
</dbReference>
<keyword evidence="4" id="KW-0663">Pyridoxal phosphate</keyword>
<dbReference type="InterPro" id="IPR036388">
    <property type="entry name" value="WH-like_DNA-bd_sf"/>
</dbReference>
<dbReference type="PROSITE" id="PS50949">
    <property type="entry name" value="HTH_GNTR"/>
    <property type="match status" value="1"/>
</dbReference>
<evidence type="ECO:0000313" key="9">
    <source>
        <dbReference type="EMBL" id="ASJ52661.1"/>
    </source>
</evidence>
<dbReference type="InterPro" id="IPR036390">
    <property type="entry name" value="WH_DNA-bd_sf"/>
</dbReference>
<evidence type="ECO:0000256" key="4">
    <source>
        <dbReference type="ARBA" id="ARBA00022898"/>
    </source>
</evidence>
<keyword evidence="6" id="KW-0238">DNA-binding</keyword>
<dbReference type="PANTHER" id="PTHR46577">
    <property type="entry name" value="HTH-TYPE TRANSCRIPTIONAL REGULATORY PROTEIN GABR"/>
    <property type="match status" value="1"/>
</dbReference>
<organism evidence="9 10">
    <name type="scientific">Brevibacillus formosus</name>
    <dbReference type="NCBI Taxonomy" id="54913"/>
    <lineage>
        <taxon>Bacteria</taxon>
        <taxon>Bacillati</taxon>
        <taxon>Bacillota</taxon>
        <taxon>Bacilli</taxon>
        <taxon>Bacillales</taxon>
        <taxon>Paenibacillaceae</taxon>
        <taxon>Brevibacillus</taxon>
    </lineage>
</organism>
<dbReference type="InterPro" id="IPR015421">
    <property type="entry name" value="PyrdxlP-dep_Trfase_major"/>
</dbReference>
<feature type="domain" description="HTH gntR-type" evidence="8">
    <location>
        <begin position="17"/>
        <end position="86"/>
    </location>
</feature>
<dbReference type="SUPFAM" id="SSF46785">
    <property type="entry name" value="Winged helix' DNA-binding domain"/>
    <property type="match status" value="1"/>
</dbReference>
<sequence>MPERPYFSFHFHKQSHTPIYVQLAEQLKAAILRGAFLVDGQQLISLRDMKTISGCSLETVKKAYDHLALEGWLEAVHGKGYYLTQLAKEARLENRLPLTDIPIASLADSSPRPSEELVKRLRGAFYESLTVLDEPSAQKKIRRTQAAKVFADHLGRRGLPHSPERLLLFNRSTSGFAFLAQRVMNSRDVVYVEEYSYPVFLRLLSQCGITVRPIRMDEEGVCIQALTEEQEHYPANWLLINPHYHFPTGISYSLKRKEDLLEWAQSHNVRLVENDHYGDLWFEEPSLPLYQMAAQAKSPVEVYYLHSLSKTLARDLQLGVLMLPSDLSDDELERYSQLVSMTGAEPSLLVVESAVRLLDDPWFYEEFLTDRRALFQTRFLRLWQEKRQALPDHARMYPISGGLNTWIKWGTPTARATEQEERVVAILREEGLELTGGHAFRVADEPDDILRCPAVRFPLAPLEERELKHWLHRLGAALLR</sequence>
<name>A0A220MCA4_9BACL</name>
<dbReference type="GO" id="GO:0003700">
    <property type="term" value="F:DNA-binding transcription factor activity"/>
    <property type="evidence" value="ECO:0007669"/>
    <property type="project" value="InterPro"/>
</dbReference>
<dbReference type="InterPro" id="IPR015424">
    <property type="entry name" value="PyrdxlP-dep_Trfase"/>
</dbReference>
<keyword evidence="3" id="KW-0032">Aminotransferase</keyword>
<keyword evidence="5" id="KW-0805">Transcription regulation</keyword>
<keyword evidence="7" id="KW-0804">Transcription</keyword>
<dbReference type="InterPro" id="IPR000524">
    <property type="entry name" value="Tscrpt_reg_HTH_GntR"/>
</dbReference>
<dbReference type="CDD" id="cd07377">
    <property type="entry name" value="WHTH_GntR"/>
    <property type="match status" value="1"/>
</dbReference>
<dbReference type="AlphaFoldDB" id="A0A220MCA4"/>
<dbReference type="EMBL" id="CP018145">
    <property type="protein sequence ID" value="ASJ52661.1"/>
    <property type="molecule type" value="Genomic_DNA"/>
</dbReference>
<evidence type="ECO:0000256" key="3">
    <source>
        <dbReference type="ARBA" id="ARBA00022576"/>
    </source>
</evidence>
<dbReference type="InterPro" id="IPR051446">
    <property type="entry name" value="HTH_trans_reg/aminotransferase"/>
</dbReference>
<protein>
    <submittedName>
        <fullName evidence="9">Transcriptional regulator</fullName>
    </submittedName>
</protein>
<dbReference type="Proteomes" id="UP000197781">
    <property type="component" value="Chromosome"/>
</dbReference>
<dbReference type="KEGG" id="bfm:BP422_03305"/>
<dbReference type="RefSeq" id="WP_088906551.1">
    <property type="nucleotide sequence ID" value="NZ_CP018145.1"/>
</dbReference>
<dbReference type="PANTHER" id="PTHR46577:SF1">
    <property type="entry name" value="HTH-TYPE TRANSCRIPTIONAL REGULATORY PROTEIN GABR"/>
    <property type="match status" value="1"/>
</dbReference>
<dbReference type="InterPro" id="IPR004839">
    <property type="entry name" value="Aminotransferase_I/II_large"/>
</dbReference>